<comment type="subcellular location">
    <subcellularLocation>
        <location evidence="1">Membrane</location>
    </subcellularLocation>
</comment>
<evidence type="ECO:0000256" key="2">
    <source>
        <dbReference type="ARBA" id="ARBA00006843"/>
    </source>
</evidence>
<reference evidence="8 9" key="1">
    <citation type="submission" date="2019-09" db="EMBL/GenBank/DDBJ databases">
        <title>Bird 10,000 Genomes (B10K) Project - Family phase.</title>
        <authorList>
            <person name="Zhang G."/>
        </authorList>
    </citation>
    <scope>NUCLEOTIDE SEQUENCE [LARGE SCALE GENOMIC DNA]</scope>
    <source>
        <strain evidence="8">B10K-DU-017-47</strain>
    </source>
</reference>
<dbReference type="InterPro" id="IPR051423">
    <property type="entry name" value="CD225/Dispanin"/>
</dbReference>
<dbReference type="OrthoDB" id="6083617at2759"/>
<keyword evidence="5 7" id="KW-0472">Membrane</keyword>
<comment type="similarity">
    <text evidence="2">Belongs to the CD225/Dispanin family.</text>
</comment>
<comment type="caution">
    <text evidence="8">The sequence shown here is derived from an EMBL/GenBank/DDBJ whole genome shotgun (WGS) entry which is preliminary data.</text>
</comment>
<proteinExistence type="inferred from homology"/>
<evidence type="ECO:0000256" key="6">
    <source>
        <dbReference type="SAM" id="MobiDB-lite"/>
    </source>
</evidence>
<evidence type="ECO:0000256" key="5">
    <source>
        <dbReference type="ARBA" id="ARBA00023136"/>
    </source>
</evidence>
<protein>
    <submittedName>
        <fullName evidence="8">PRT1B protein</fullName>
    </submittedName>
</protein>
<keyword evidence="4 7" id="KW-1133">Transmembrane helix</keyword>
<feature type="non-terminal residue" evidence="8">
    <location>
        <position position="220"/>
    </location>
</feature>
<feature type="compositionally biased region" description="Pro residues" evidence="6">
    <location>
        <begin position="81"/>
        <end position="96"/>
    </location>
</feature>
<keyword evidence="9" id="KW-1185">Reference proteome</keyword>
<dbReference type="InterPro" id="IPR007593">
    <property type="entry name" value="CD225/Dispanin_fam"/>
</dbReference>
<feature type="non-terminal residue" evidence="8">
    <location>
        <position position="1"/>
    </location>
</feature>
<dbReference type="EMBL" id="VYZH01000077">
    <property type="protein sequence ID" value="NWS37743.1"/>
    <property type="molecule type" value="Genomic_DNA"/>
</dbReference>
<dbReference type="PANTHER" id="PTHR14948">
    <property type="entry name" value="NG5"/>
    <property type="match status" value="1"/>
</dbReference>
<feature type="region of interest" description="Disordered" evidence="6">
    <location>
        <begin position="80"/>
        <end position="106"/>
    </location>
</feature>
<feature type="transmembrane region" description="Helical" evidence="7">
    <location>
        <begin position="195"/>
        <end position="219"/>
    </location>
</feature>
<dbReference type="AlphaFoldDB" id="A0A7K5EZM8"/>
<organism evidence="8 9">
    <name type="scientific">Probosciger aterrimus</name>
    <name type="common">Palm cockatoo</name>
    <dbReference type="NCBI Taxonomy" id="141839"/>
    <lineage>
        <taxon>Eukaryota</taxon>
        <taxon>Metazoa</taxon>
        <taxon>Chordata</taxon>
        <taxon>Craniata</taxon>
        <taxon>Vertebrata</taxon>
        <taxon>Euteleostomi</taxon>
        <taxon>Archelosauria</taxon>
        <taxon>Archosauria</taxon>
        <taxon>Dinosauria</taxon>
        <taxon>Saurischia</taxon>
        <taxon>Theropoda</taxon>
        <taxon>Coelurosauria</taxon>
        <taxon>Aves</taxon>
        <taxon>Neognathae</taxon>
        <taxon>Neoaves</taxon>
        <taxon>Telluraves</taxon>
        <taxon>Australaves</taxon>
        <taxon>Psittaciformes</taxon>
        <taxon>Cacatuidae</taxon>
        <taxon>Probosciger</taxon>
    </lineage>
</organism>
<sequence>PLRPRRPFCAMEVEAPVGPRGAERGGGSAGPLWDPSGAGPVVVAAATNAAFEEDPPPYSPPDPKSAHLLFPPFPAQQGPVLCPPGPRPGPFPPQGLPPHTSVRASPPRVLPRSERALTPFLVSQYEGPPSVLGPSATGHRQPPPKDYMVESVLVTVFCCLLTGLVALIYSHETRAALGRGDMAQAYVASKKAQSLVLFSLLFGLFASISWVVYVLVVLYL</sequence>
<dbReference type="PANTHER" id="PTHR14948:SF18">
    <property type="entry name" value="PROLINE RICH TRANSMEMBRANE PROTEIN 1B"/>
    <property type="match status" value="1"/>
</dbReference>
<feature type="region of interest" description="Disordered" evidence="6">
    <location>
        <begin position="1"/>
        <end position="39"/>
    </location>
</feature>
<evidence type="ECO:0000256" key="7">
    <source>
        <dbReference type="SAM" id="Phobius"/>
    </source>
</evidence>
<evidence type="ECO:0000256" key="3">
    <source>
        <dbReference type="ARBA" id="ARBA00022692"/>
    </source>
</evidence>
<dbReference type="GO" id="GO:0016020">
    <property type="term" value="C:membrane"/>
    <property type="evidence" value="ECO:0007669"/>
    <property type="project" value="UniProtKB-SubCell"/>
</dbReference>
<keyword evidence="3 7" id="KW-0812">Transmembrane</keyword>
<feature type="transmembrane region" description="Helical" evidence="7">
    <location>
        <begin position="147"/>
        <end position="169"/>
    </location>
</feature>
<evidence type="ECO:0000256" key="1">
    <source>
        <dbReference type="ARBA" id="ARBA00004370"/>
    </source>
</evidence>
<accession>A0A7K5EZM8</accession>
<evidence type="ECO:0000313" key="9">
    <source>
        <dbReference type="Proteomes" id="UP000562415"/>
    </source>
</evidence>
<evidence type="ECO:0000256" key="4">
    <source>
        <dbReference type="ARBA" id="ARBA00022989"/>
    </source>
</evidence>
<name>A0A7K5EZM8_PROAR</name>
<gene>
    <name evidence="8" type="primary">Prrt1b</name>
    <name evidence="8" type="ORF">PROATE_R14960</name>
</gene>
<dbReference type="Pfam" id="PF04505">
    <property type="entry name" value="CD225"/>
    <property type="match status" value="1"/>
</dbReference>
<dbReference type="Proteomes" id="UP000562415">
    <property type="component" value="Unassembled WGS sequence"/>
</dbReference>
<evidence type="ECO:0000313" key="8">
    <source>
        <dbReference type="EMBL" id="NWS37743.1"/>
    </source>
</evidence>